<dbReference type="InterPro" id="IPR037050">
    <property type="entry name" value="DUF1254_sf"/>
</dbReference>
<accession>A0A842B6Y2</accession>
<gene>
    <name evidence="3" type="ORF">HCA55_15990</name>
</gene>
<dbReference type="Gene3D" id="2.60.40.1610">
    <property type="entry name" value="Domain of unknown function DUF1254"/>
    <property type="match status" value="1"/>
</dbReference>
<dbReference type="Pfam" id="PF06742">
    <property type="entry name" value="DUF1214"/>
    <property type="match status" value="1"/>
</dbReference>
<dbReference type="Pfam" id="PF06863">
    <property type="entry name" value="DUF1254"/>
    <property type="match status" value="1"/>
</dbReference>
<evidence type="ECO:0000259" key="1">
    <source>
        <dbReference type="Pfam" id="PF06742"/>
    </source>
</evidence>
<reference evidence="3 4" key="1">
    <citation type="submission" date="2020-03" db="EMBL/GenBank/DDBJ databases">
        <title>Soil Listeria distribution.</title>
        <authorList>
            <person name="Liao J."/>
            <person name="Wiedmann M."/>
        </authorList>
    </citation>
    <scope>NUCLEOTIDE SEQUENCE [LARGE SCALE GENOMIC DNA]</scope>
    <source>
        <strain evidence="3 4">FSL L7-0990</strain>
    </source>
</reference>
<sequence>MMEQSKFDTLQGIQTIGELPTRNSIATLFTEMDFYQATQLYLWGLPLVTFAEWQRIHEEEFGATSGDLVTYVGYEDLAGIITANATTPYTMGFIDLAKTGPMVIEIPKGHIAGGFSDFWQREVAAVGEMGPDKGRGGKYILLPPGMDDSEVYAAQGYHQIHSKMMNAFFGLRTLDPDPNVCKALVEEVKIYPYAKKDTIPPTRILSPAGKKYFAGPPKGILYWERLQSMIAREMVEDRDRIFAQWLDNLGVRKNVFDPTPRQVAILTAAVEKGELMAQSNSFAKRIAGARHWEDKHWDYVMIIPASSQRGENFDYFFERTSYFYEAVTYSKAMISKTPNVGQAYLGTYTDSDENWLDGSKNYTLRIPANPPAVNFWSVTVYDSATRCLIQNEQKNADISSRKAIEVNADGSVDIYFGPEAPIGHESNWVQTNKDAHWFTYLRLYGPTEQYFDKSWKMGDIEMMRTAVTM</sequence>
<dbReference type="RefSeq" id="WP_185545586.1">
    <property type="nucleotide sequence ID" value="NZ_JAARVD010000009.1"/>
</dbReference>
<dbReference type="PANTHER" id="PTHR36509">
    <property type="entry name" value="BLL3101 PROTEIN"/>
    <property type="match status" value="1"/>
</dbReference>
<evidence type="ECO:0000313" key="3">
    <source>
        <dbReference type="EMBL" id="MBC1798238.1"/>
    </source>
</evidence>
<dbReference type="InterPro" id="IPR037049">
    <property type="entry name" value="DUF1214_C_sf"/>
</dbReference>
<feature type="domain" description="DUF1214" evidence="1">
    <location>
        <begin position="342"/>
        <end position="448"/>
    </location>
</feature>
<feature type="domain" description="DUF1254" evidence="2">
    <location>
        <begin position="75"/>
        <end position="191"/>
    </location>
</feature>
<dbReference type="InterPro" id="IPR010621">
    <property type="entry name" value="DUF1214"/>
</dbReference>
<dbReference type="Gene3D" id="1.10.3360.10">
    <property type="entry name" value="VPA0735-like domain"/>
    <property type="match status" value="1"/>
</dbReference>
<name>A0A842B6Y2_9LIST</name>
<evidence type="ECO:0000259" key="2">
    <source>
        <dbReference type="Pfam" id="PF06863"/>
    </source>
</evidence>
<comment type="caution">
    <text evidence="3">The sequence shown here is derived from an EMBL/GenBank/DDBJ whole genome shotgun (WGS) entry which is preliminary data.</text>
</comment>
<evidence type="ECO:0000313" key="4">
    <source>
        <dbReference type="Proteomes" id="UP000548082"/>
    </source>
</evidence>
<dbReference type="SUPFAM" id="SSF160935">
    <property type="entry name" value="VPA0735-like"/>
    <property type="match status" value="1"/>
</dbReference>
<dbReference type="AlphaFoldDB" id="A0A842B6Y2"/>
<dbReference type="Proteomes" id="UP000548082">
    <property type="component" value="Unassembled WGS sequence"/>
</dbReference>
<dbReference type="InterPro" id="IPR010679">
    <property type="entry name" value="DUF1254"/>
</dbReference>
<proteinExistence type="predicted"/>
<dbReference type="EMBL" id="JAARVD010000009">
    <property type="protein sequence ID" value="MBC1798238.1"/>
    <property type="molecule type" value="Genomic_DNA"/>
</dbReference>
<dbReference type="PANTHER" id="PTHR36509:SF3">
    <property type="entry name" value="SIGNAL PEPTIDE PROTEIN"/>
    <property type="match status" value="1"/>
</dbReference>
<dbReference type="Gene3D" id="2.60.120.600">
    <property type="entry name" value="Domain of unknown function DUF1214, C-terminal domain"/>
    <property type="match status" value="1"/>
</dbReference>
<organism evidence="3 4">
    <name type="scientific">Listeria booriae</name>
    <dbReference type="NCBI Taxonomy" id="1552123"/>
    <lineage>
        <taxon>Bacteria</taxon>
        <taxon>Bacillati</taxon>
        <taxon>Bacillota</taxon>
        <taxon>Bacilli</taxon>
        <taxon>Bacillales</taxon>
        <taxon>Listeriaceae</taxon>
        <taxon>Listeria</taxon>
    </lineage>
</organism>
<protein>
    <submittedName>
        <fullName evidence="3">DUF1254 domain-containing protein</fullName>
    </submittedName>
</protein>